<accession>A0ACC4DYI2</accession>
<evidence type="ECO:0000313" key="2">
    <source>
        <dbReference type="Proteomes" id="UP001638806"/>
    </source>
</evidence>
<sequence length="325" mass="36149">MPASSIEEKKEGESVSRSGPMVVMPRRELSTAKDDESYAQAIGSRVVAQEEPSPRFGSGDVGKKLCVGEEGGDQRRGVEEQGPSPVNGGRRHKQTQAPGKTDQDPWQRVPGRERLLQRRCGGPARWRVDGLNWAPALQIGTLDSWLECGPAEPPAAEEWSNRGVQPGRLQWLEPAGHHIAALRFIHRRSKSVTWVARGLHGVFPWSFWFWVSPAAMHDTTPLNSNDPPVSRASFRSRRRRTSSVMQCLIAVAQRGHRELGTRRTVELAVSVGQDSLSGHHHRSFKARGDMPEPELAASCARRLLDQRMRRTYCTPSRAMRVPSPG</sequence>
<comment type="caution">
    <text evidence="1">The sequence shown here is derived from an EMBL/GenBank/DDBJ whole genome shotgun (WGS) entry which is preliminary data.</text>
</comment>
<proteinExistence type="predicted"/>
<keyword evidence="2" id="KW-1185">Reference proteome</keyword>
<dbReference type="Proteomes" id="UP001638806">
    <property type="component" value="Unassembled WGS sequence"/>
</dbReference>
<protein>
    <submittedName>
        <fullName evidence="1">Uncharacterized protein</fullName>
    </submittedName>
</protein>
<evidence type="ECO:0000313" key="1">
    <source>
        <dbReference type="EMBL" id="KAL3960924.1"/>
    </source>
</evidence>
<dbReference type="EMBL" id="JBGNUJ010000004">
    <property type="protein sequence ID" value="KAL3960924.1"/>
    <property type="molecule type" value="Genomic_DNA"/>
</dbReference>
<gene>
    <name evidence="1" type="ORF">ACCO45_006041</name>
</gene>
<reference evidence="1" key="1">
    <citation type="submission" date="2024-12" db="EMBL/GenBank/DDBJ databases">
        <title>Comparative genomics and development of molecular markers within Purpureocillium lilacinum and among Purpureocillium species.</title>
        <authorList>
            <person name="Yeh Z.-Y."/>
            <person name="Ni N.-T."/>
            <person name="Lo P.-H."/>
            <person name="Mushyakhwo K."/>
            <person name="Lin C.-F."/>
            <person name="Nai Y.-S."/>
        </authorList>
    </citation>
    <scope>NUCLEOTIDE SEQUENCE</scope>
    <source>
        <strain evidence="1">NCHU-NPUST-175</strain>
    </source>
</reference>
<organism evidence="1 2">
    <name type="scientific">Purpureocillium lilacinum</name>
    <name type="common">Paecilomyces lilacinus</name>
    <dbReference type="NCBI Taxonomy" id="33203"/>
    <lineage>
        <taxon>Eukaryota</taxon>
        <taxon>Fungi</taxon>
        <taxon>Dikarya</taxon>
        <taxon>Ascomycota</taxon>
        <taxon>Pezizomycotina</taxon>
        <taxon>Sordariomycetes</taxon>
        <taxon>Hypocreomycetidae</taxon>
        <taxon>Hypocreales</taxon>
        <taxon>Ophiocordycipitaceae</taxon>
        <taxon>Purpureocillium</taxon>
    </lineage>
</organism>
<name>A0ACC4DYI2_PURLI</name>